<gene>
    <name evidence="2" type="ORF">BESB_039010</name>
</gene>
<feature type="region of interest" description="Disordered" evidence="1">
    <location>
        <begin position="2913"/>
        <end position="2988"/>
    </location>
</feature>
<feature type="compositionally biased region" description="Low complexity" evidence="1">
    <location>
        <begin position="943"/>
        <end position="959"/>
    </location>
</feature>
<feature type="compositionally biased region" description="Basic and acidic residues" evidence="1">
    <location>
        <begin position="656"/>
        <end position="671"/>
    </location>
</feature>
<feature type="region of interest" description="Disordered" evidence="1">
    <location>
        <begin position="2236"/>
        <end position="2270"/>
    </location>
</feature>
<feature type="compositionally biased region" description="Basic and acidic residues" evidence="1">
    <location>
        <begin position="3154"/>
        <end position="3192"/>
    </location>
</feature>
<evidence type="ECO:0000256" key="1">
    <source>
        <dbReference type="SAM" id="MobiDB-lite"/>
    </source>
</evidence>
<feature type="region of interest" description="Disordered" evidence="1">
    <location>
        <begin position="2151"/>
        <end position="2206"/>
    </location>
</feature>
<feature type="compositionally biased region" description="Basic and acidic residues" evidence="1">
    <location>
        <begin position="1830"/>
        <end position="1839"/>
    </location>
</feature>
<feature type="region of interest" description="Disordered" evidence="1">
    <location>
        <begin position="2767"/>
        <end position="2816"/>
    </location>
</feature>
<feature type="region of interest" description="Disordered" evidence="1">
    <location>
        <begin position="2355"/>
        <end position="2382"/>
    </location>
</feature>
<feature type="region of interest" description="Disordered" evidence="1">
    <location>
        <begin position="1890"/>
        <end position="1940"/>
    </location>
</feature>
<feature type="compositionally biased region" description="Low complexity" evidence="1">
    <location>
        <begin position="2437"/>
        <end position="2448"/>
    </location>
</feature>
<feature type="compositionally biased region" description="Pro residues" evidence="1">
    <location>
        <begin position="2913"/>
        <end position="2922"/>
    </location>
</feature>
<feature type="compositionally biased region" description="Basic and acidic residues" evidence="1">
    <location>
        <begin position="1577"/>
        <end position="1591"/>
    </location>
</feature>
<feature type="compositionally biased region" description="Low complexity" evidence="1">
    <location>
        <begin position="1890"/>
        <end position="1899"/>
    </location>
</feature>
<feature type="region of interest" description="Disordered" evidence="1">
    <location>
        <begin position="487"/>
        <end position="540"/>
    </location>
</feature>
<dbReference type="PANTHER" id="PTHR24216:SF65">
    <property type="entry name" value="PAXILLIN-LIKE PROTEIN 1"/>
    <property type="match status" value="1"/>
</dbReference>
<dbReference type="EMBL" id="NWUJ01000002">
    <property type="protein sequence ID" value="PFH37443.1"/>
    <property type="molecule type" value="Genomic_DNA"/>
</dbReference>
<feature type="compositionally biased region" description="Basic and acidic residues" evidence="1">
    <location>
        <begin position="1509"/>
        <end position="1523"/>
    </location>
</feature>
<feature type="region of interest" description="Disordered" evidence="1">
    <location>
        <begin position="1442"/>
        <end position="1472"/>
    </location>
</feature>
<feature type="compositionally biased region" description="Low complexity" evidence="1">
    <location>
        <begin position="516"/>
        <end position="528"/>
    </location>
</feature>
<feature type="region of interest" description="Disordered" evidence="1">
    <location>
        <begin position="2433"/>
        <end position="2465"/>
    </location>
</feature>
<feature type="region of interest" description="Disordered" evidence="1">
    <location>
        <begin position="881"/>
        <end position="930"/>
    </location>
</feature>
<reference evidence="2 3" key="1">
    <citation type="submission" date="2017-09" db="EMBL/GenBank/DDBJ databases">
        <title>Genome sequencing of Besnoitia besnoiti strain Bb-Ger1.</title>
        <authorList>
            <person name="Schares G."/>
            <person name="Venepally P."/>
            <person name="Lorenzi H.A."/>
        </authorList>
    </citation>
    <scope>NUCLEOTIDE SEQUENCE [LARGE SCALE GENOMIC DNA]</scope>
    <source>
        <strain evidence="2 3">Bb-Ger1</strain>
    </source>
</reference>
<feature type="compositionally biased region" description="Low complexity" evidence="1">
    <location>
        <begin position="2369"/>
        <end position="2382"/>
    </location>
</feature>
<evidence type="ECO:0000313" key="2">
    <source>
        <dbReference type="EMBL" id="PFH37443.1"/>
    </source>
</evidence>
<feature type="compositionally biased region" description="Basic and acidic residues" evidence="1">
    <location>
        <begin position="3078"/>
        <end position="3093"/>
    </location>
</feature>
<dbReference type="PANTHER" id="PTHR24216">
    <property type="entry name" value="PAXILLIN-RELATED"/>
    <property type="match status" value="1"/>
</dbReference>
<feature type="compositionally biased region" description="Basic and acidic residues" evidence="1">
    <location>
        <begin position="529"/>
        <end position="538"/>
    </location>
</feature>
<feature type="region of interest" description="Disordered" evidence="1">
    <location>
        <begin position="2099"/>
        <end position="2123"/>
    </location>
</feature>
<feature type="compositionally biased region" description="Basic and acidic residues" evidence="1">
    <location>
        <begin position="2802"/>
        <end position="2816"/>
    </location>
</feature>
<feature type="compositionally biased region" description="Basic and acidic residues" evidence="1">
    <location>
        <begin position="3221"/>
        <end position="3291"/>
    </location>
</feature>
<feature type="compositionally biased region" description="Basic and acidic residues" evidence="1">
    <location>
        <begin position="2513"/>
        <end position="2527"/>
    </location>
</feature>
<name>A0A2A9MNG6_BESBE</name>
<feature type="compositionally biased region" description="Basic residues" evidence="1">
    <location>
        <begin position="2792"/>
        <end position="2801"/>
    </location>
</feature>
<feature type="compositionally biased region" description="Basic and acidic residues" evidence="1">
    <location>
        <begin position="918"/>
        <end position="928"/>
    </location>
</feature>
<feature type="compositionally biased region" description="Basic residues" evidence="1">
    <location>
        <begin position="1820"/>
        <end position="1829"/>
    </location>
</feature>
<feature type="region of interest" description="Disordered" evidence="1">
    <location>
        <begin position="3154"/>
        <end position="3291"/>
    </location>
</feature>
<feature type="region of interest" description="Disordered" evidence="1">
    <location>
        <begin position="943"/>
        <end position="971"/>
    </location>
</feature>
<dbReference type="GeneID" id="40308882"/>
<feature type="region of interest" description="Disordered" evidence="1">
    <location>
        <begin position="1116"/>
        <end position="1155"/>
    </location>
</feature>
<feature type="compositionally biased region" description="Acidic residues" evidence="1">
    <location>
        <begin position="2944"/>
        <end position="2955"/>
    </location>
</feature>
<feature type="region of interest" description="Disordered" evidence="1">
    <location>
        <begin position="1820"/>
        <end position="1867"/>
    </location>
</feature>
<feature type="region of interest" description="Disordered" evidence="1">
    <location>
        <begin position="1497"/>
        <end position="1532"/>
    </location>
</feature>
<feature type="region of interest" description="Disordered" evidence="1">
    <location>
        <begin position="2505"/>
        <end position="2547"/>
    </location>
</feature>
<feature type="compositionally biased region" description="Basic and acidic residues" evidence="1">
    <location>
        <begin position="2767"/>
        <end position="2786"/>
    </location>
</feature>
<feature type="region of interest" description="Disordered" evidence="1">
    <location>
        <begin position="1565"/>
        <end position="1609"/>
    </location>
</feature>
<feature type="compositionally biased region" description="Acidic residues" evidence="1">
    <location>
        <begin position="2670"/>
        <end position="2680"/>
    </location>
</feature>
<feature type="region of interest" description="Disordered" evidence="1">
    <location>
        <begin position="646"/>
        <end position="671"/>
    </location>
</feature>
<feature type="compositionally biased region" description="Low complexity" evidence="1">
    <location>
        <begin position="2159"/>
        <end position="2170"/>
    </location>
</feature>
<sequence length="3291" mass="349704">MQGSRGCGASFGSSQEEGSEGGGTSSSLRALQHLLRSTSSSQPTVSVDSQSQSHNDSQSFASPSVFLSASHPASGSRSPFSQPFSFSSSFAVSVLACPSCGASSRSFCLDDSGHYVCGECGVEQQGVRTLERDEHDVCMDFFGGGGAGVDGEGSAPAGSFRFTRACATAAGGVGEAIRALAESQREADEKRRREDDLATHLGESGASQDFFFSQEAQEAQVRAELAAVAEEGRRGDERARELLREEERLLLLQAKGARATRRGGDDEGAAGEEEDFLLPLFHLCLEEAKGLLGALGEGGGLSAKGHSVGCEREEVLLQAWQTLLLSCCRKLRRFRLPAGLIEREARKASFCPSRLENQAREDRYQFRVMREAEYPDAWSMYLNFLASNKLPVRTFFCNVTKHSFKIPFYRCVSSSLAERRRILNKQREILNHPRLPPAIKAVVALMGLDRPAYVRRVVPFYRGRFFSHSRKFFSLLLPPQARQVTAAPAGHVAGGSRRTECGADDDEDRDQRMNYPLSLPSSTSQISSRPHEADREPCAADPSSWYPASALSLSIATDCAAHLFSSPSAQASPSPFSPSPFSPSPIVVPALSCGGGRGPRETESAAWAAAASSGAAKRDEEEKVSLAPFSVLPLPLPRPRRQAALTNAAGGGGAERASRAAKGRESEPFALKEKRSNARKLVDKGWEGGAWSQAVCAPKCAACVDEQAKAREVGRPASRKRRSASVAVEPAHAEGPAAFLEAFVEQRTELITLNRVAVRRYGKHMDMRVRNPASSRASARNKPIKMKNNAAPIASHMVHRQGFFVQERDDLGDCSALPLWILQLMSVARGLVENPGPSQGVPQLTQSSRAEKRVAYLIDAIYEHDFLALLLRYLAREKENERASLQPPHEASGADTDAPAPRSAPQEDRSQAIGGGEGAEHRPEEKETSVSADVKAALLPLSPSSASGASEVSSGSCGALAQPEPPSSALAVAPSASLPEVSASSVSACISSACVSGASSSSSFSSFSAASPTSSTSLLWISSSALVRKYLSLPFARALLVWAAELTVEQARRRKRRERRDEGDVLDFASRKRRRRQPSNALYAPGSRGLCLAQEGAAVPALVDVNASGVCTPYPAASAAASPGRRRPSRYGSASSTSLLSSSSSSSFASSSSPGRPLPFEATAAAAGFSPSPEALPSSAALSRDPFFLLHAFGGGPEAAACAPPSEAALVAEVVGTVKERRKRKSIGRKGFLSPLALPPHGSRSLTLAQTSPAGSSLAALSPSSAFSPSSASLVSDASSAAHAAAAPLCALDERGVEAEGEEHARERDREGTHLAIVPVGTADVCLFPSAFQTGQHGAPSSASLLHLQGPSDATSLSPVAAAPAAASGLSALAPSVASVARSSPSLVSTRGVWHGRDRLTRGPLCSSSSSLCPSFLLLPPWLSVVTSAQLELLLLPKRESRKSRKNQAGAVGMDGAEGTEAPQKHAKKMGSVRAQIDAELARLERCLLGAAEARDSYSAEPGANGGGREAKSEARGAREPSTKHSTWMVARMQPERRLRALRTNAVRTVFSLLAHHVSKEAVPLEGGRTSLSPPAGDKDPASAMGREKAARASAPSASASSPRPLTASLSAGGLKGGLESVAAPAEADAAEAACRRAQRERQEISALLLASRLFDRSLPDELPAIDFSLLLTILWIAILNCRLPLTAHDVLQFLLTDILPVISLPRYLPPALFASCGLSSAFLLHPSHRLSSFSSSFQVARLPSAAVLHRVATFLTQTVGVYVHPIQPTALLPRLAHGVFSRSGLAGAGSLVAHFARCVLEWVEADEVERRRARARRRARRRRARRRREAAEGARRAEAGAACSSGVKGNAGVPLGETSEAETAGGWARRGSASLASDSFSDSSSCASSSASSWASSSSEHEARRKKKRRLLTDEDAQLADASLSSSSGDEGDLSRQSAKRSSRLLASAAAFGSASLCLSSAPPRETSSSAPRSMASVLGTFCFRRFPAPVAAGAALLLAARLLWPLCCAQPHLAFPPSPASAQARSLNRRRERSPAAPSPVSWSREARVPHNTGHAAVAGEAEFSVFSLLGASLRYDCETDAWTALLCGEAAAQRSAAGARIGDTGDSDTGDGDSGEREEVTRTMGLDGDHAETQPGEAEGQASVLEEGERGDAAGGDRASPEAAAGAGACGNGQLPGPCSQRKQRKATQVEDDDLSTTKHEEGAAWDVAEGEIELLPLLPVVISVRVLRPGGRGRRRTSFRERPPAPTETGRADDAPARQGNENETQGRHCPLVSFKVPCAAVGWRSAGRAALWLLALLVDSFCRLCSELFTPPCPSSAPSGDDCFALPASSLAASDALSRFLAVLSVRGKHPGAESHSPQTRAEASFSSGGSAPRASSGLTAFPPPVMQFLLDAQASVDFHAGLSGLRALSGSWRVAASFARTYVSANGAKVSSPSTTPSRRPSAACVSFSPPSGTGRGRHSDAAFLSGLLHSGDGVTSLDVEAPFALPYACLEPAAGAGSCAGEGVEGEERSRDGNGGKEVRAQGLAQGGDGLAPREDSAREETERALLRHRLLRLLDREHQAQWSLLSSLPTNQQLFSSLVSSSSLPACALDTPGASAAACSSSPLSALLSPSLAHLLQLHPYLDLSQADRRDVRKKLKDFLVNRPRLKTAAATTVAALSCEYEDAETEKEDSDEARPAQGRGGGARRASGTPNGSEEDDEDEEAPQAFRKVRSARPGAADLSRTRTDGGENSTMPFASLAEELERAAGSVAASFGRLVREASEEVDAERERTESEERGSRGAGWRQKRRRRRSTRSPDERDTKGRHGYEVGEAGRCKPLVLLPVCPLAAPFPHADPQTVSSPGPHGEETSWQWLGDPLTPVSADVLRPLSAEICASGCAAPASPSLPELLALRFLAANNVPPPPSWTRLSAPPPSAGVCNSASGARSGALKPSGGAADEEESDDEDEPILAAARAQRRRAAADKTQTAEPSRGVTSAEAAGEPEALAADLAASVAAPSAFQEEGLFTGGARRLPPALDGMGAQEGCLPAAYLVLLYKVAAFLGIHPNELHKCTYTMEHALVLRAYEAEKQQTEGEEKKKRGWEAKGEAALTAGAEEPGLATEEPDARRHRRRTSTKQKNGYADINCIKRVLSMAGSWGQWHQMEYARDEQKKRHEKRERKERQREEWRRREARDRQGTARVEEIHAATLAEVARTEEEEDDAGKRKEEKKKRNAEKQRRKEEKQRRKEEKQRRKEEKQRRKEEKQRRKEEKQRRKEAKREKASGDKGTERDAKHPHEERLPRKA</sequence>
<feature type="compositionally biased region" description="Low complexity" evidence="1">
    <location>
        <begin position="1920"/>
        <end position="1930"/>
    </location>
</feature>
<feature type="region of interest" description="Disordered" evidence="1">
    <location>
        <begin position="1"/>
        <end position="61"/>
    </location>
</feature>
<dbReference type="KEGG" id="bbes:BESB_039010"/>
<keyword evidence="3" id="KW-1185">Reference proteome</keyword>
<feature type="compositionally biased region" description="Polar residues" evidence="1">
    <location>
        <begin position="35"/>
        <end position="44"/>
    </location>
</feature>
<feature type="region of interest" description="Disordered" evidence="1">
    <location>
        <begin position="2021"/>
        <end position="2050"/>
    </location>
</feature>
<dbReference type="OrthoDB" id="333514at2759"/>
<dbReference type="Proteomes" id="UP000224006">
    <property type="component" value="Chromosome II"/>
</dbReference>
<dbReference type="RefSeq" id="XP_029221452.1">
    <property type="nucleotide sequence ID" value="XM_029362487.1"/>
</dbReference>
<proteinExistence type="predicted"/>
<accession>A0A2A9MNG6</accession>
<feature type="compositionally biased region" description="Acidic residues" evidence="1">
    <location>
        <begin position="2702"/>
        <end position="2711"/>
    </location>
</feature>
<feature type="compositionally biased region" description="Low complexity" evidence="1">
    <location>
        <begin position="1592"/>
        <end position="1609"/>
    </location>
</feature>
<dbReference type="VEuPathDB" id="ToxoDB:BESB_039010"/>
<feature type="region of interest" description="Disordered" evidence="1">
    <location>
        <begin position="3078"/>
        <end position="3126"/>
    </location>
</feature>
<evidence type="ECO:0000313" key="3">
    <source>
        <dbReference type="Proteomes" id="UP000224006"/>
    </source>
</evidence>
<feature type="compositionally biased region" description="Low complexity" evidence="1">
    <location>
        <begin position="45"/>
        <end position="59"/>
    </location>
</feature>
<feature type="region of interest" description="Disordered" evidence="1">
    <location>
        <begin position="2670"/>
        <end position="2740"/>
    </location>
</feature>
<protein>
    <submittedName>
        <fullName evidence="2">Uncharacterized protein</fullName>
    </submittedName>
</protein>
<feature type="compositionally biased region" description="Low complexity" evidence="1">
    <location>
        <begin position="1130"/>
        <end position="1153"/>
    </location>
</feature>
<organism evidence="2 3">
    <name type="scientific">Besnoitia besnoiti</name>
    <name type="common">Apicomplexan protozoan</name>
    <dbReference type="NCBI Taxonomy" id="94643"/>
    <lineage>
        <taxon>Eukaryota</taxon>
        <taxon>Sar</taxon>
        <taxon>Alveolata</taxon>
        <taxon>Apicomplexa</taxon>
        <taxon>Conoidasida</taxon>
        <taxon>Coccidia</taxon>
        <taxon>Eucoccidiorida</taxon>
        <taxon>Eimeriorina</taxon>
        <taxon>Sarcocystidae</taxon>
        <taxon>Besnoitia</taxon>
    </lineage>
</organism>
<comment type="caution">
    <text evidence="2">The sequence shown here is derived from an EMBL/GenBank/DDBJ whole genome shotgun (WGS) entry which is preliminary data.</text>
</comment>